<dbReference type="AlphaFoldDB" id="A0A1H9QND7"/>
<name>A0A1H9QND7_BUTFI</name>
<feature type="transmembrane region" description="Helical" evidence="1">
    <location>
        <begin position="203"/>
        <end position="221"/>
    </location>
</feature>
<evidence type="ECO:0000256" key="1">
    <source>
        <dbReference type="SAM" id="Phobius"/>
    </source>
</evidence>
<reference evidence="2 3" key="1">
    <citation type="submission" date="2016-10" db="EMBL/GenBank/DDBJ databases">
        <authorList>
            <person name="de Groot N.N."/>
        </authorList>
    </citation>
    <scope>NUCLEOTIDE SEQUENCE [LARGE SCALE GENOMIC DNA]</scope>
    <source>
        <strain evidence="2 3">AR40</strain>
    </source>
</reference>
<keyword evidence="1" id="KW-1133">Transmembrane helix</keyword>
<proteinExistence type="predicted"/>
<dbReference type="EMBL" id="FOGJ01000008">
    <property type="protein sequence ID" value="SER62026.1"/>
    <property type="molecule type" value="Genomic_DNA"/>
</dbReference>
<dbReference type="RefSeq" id="WP_074755459.1">
    <property type="nucleotide sequence ID" value="NZ_FOGJ01000008.1"/>
</dbReference>
<keyword evidence="1" id="KW-0812">Transmembrane</keyword>
<gene>
    <name evidence="2" type="ORF">SAMN04487884_10867</name>
</gene>
<sequence>MKKSVRLCIAIVLLAGSLFFFLGKVIQFDFEASIRENMITEMLAEVTGDEDLIEEDISVKEAVDAAVEAIDDGMADDSMEEILDDNDDLEEGLNDFKAVIKTIRDSGLSYMELGRLMNFMNKYDSFIPLSSQEQATVDGIKIFSYIMVGLALFWAVVGVLLALANKGAGFVLYMIHSFLNLIVSVLLTVMFKSADSNVIVTQPIAPICCAVISLILVIFWFSTKKKVVE</sequence>
<evidence type="ECO:0000313" key="2">
    <source>
        <dbReference type="EMBL" id="SER62026.1"/>
    </source>
</evidence>
<feature type="transmembrane region" description="Helical" evidence="1">
    <location>
        <begin position="170"/>
        <end position="191"/>
    </location>
</feature>
<evidence type="ECO:0000313" key="3">
    <source>
        <dbReference type="Proteomes" id="UP000182584"/>
    </source>
</evidence>
<feature type="transmembrane region" description="Helical" evidence="1">
    <location>
        <begin position="142"/>
        <end position="163"/>
    </location>
</feature>
<organism evidence="2 3">
    <name type="scientific">Butyrivibrio fibrisolvens</name>
    <dbReference type="NCBI Taxonomy" id="831"/>
    <lineage>
        <taxon>Bacteria</taxon>
        <taxon>Bacillati</taxon>
        <taxon>Bacillota</taxon>
        <taxon>Clostridia</taxon>
        <taxon>Lachnospirales</taxon>
        <taxon>Lachnospiraceae</taxon>
        <taxon>Butyrivibrio</taxon>
    </lineage>
</organism>
<protein>
    <submittedName>
        <fullName evidence="2">Uncharacterized protein</fullName>
    </submittedName>
</protein>
<accession>A0A1H9QND7</accession>
<dbReference type="Proteomes" id="UP000182584">
    <property type="component" value="Unassembled WGS sequence"/>
</dbReference>
<keyword evidence="1" id="KW-0472">Membrane</keyword>